<organism evidence="6 7">
    <name type="scientific">Macrostomum lignano</name>
    <dbReference type="NCBI Taxonomy" id="282301"/>
    <lineage>
        <taxon>Eukaryota</taxon>
        <taxon>Metazoa</taxon>
        <taxon>Spiralia</taxon>
        <taxon>Lophotrochozoa</taxon>
        <taxon>Platyhelminthes</taxon>
        <taxon>Rhabditophora</taxon>
        <taxon>Macrostomorpha</taxon>
        <taxon>Macrostomida</taxon>
        <taxon>Macrostomidae</taxon>
        <taxon>Macrostomum</taxon>
    </lineage>
</organism>
<dbReference type="PROSITE" id="PS00086">
    <property type="entry name" value="CYTOCHROME_P450"/>
    <property type="match status" value="1"/>
</dbReference>
<dbReference type="GO" id="GO:0006082">
    <property type="term" value="P:organic acid metabolic process"/>
    <property type="evidence" value="ECO:0007669"/>
    <property type="project" value="TreeGrafter"/>
</dbReference>
<dbReference type="GO" id="GO:0005737">
    <property type="term" value="C:cytoplasm"/>
    <property type="evidence" value="ECO:0007669"/>
    <property type="project" value="TreeGrafter"/>
</dbReference>
<dbReference type="GO" id="GO:0005506">
    <property type="term" value="F:iron ion binding"/>
    <property type="evidence" value="ECO:0007669"/>
    <property type="project" value="InterPro"/>
</dbReference>
<evidence type="ECO:0000256" key="4">
    <source>
        <dbReference type="PIRSR" id="PIRSR602401-1"/>
    </source>
</evidence>
<proteinExistence type="inferred from homology"/>
<dbReference type="SUPFAM" id="SSF48264">
    <property type="entry name" value="Cytochrome P450"/>
    <property type="match status" value="1"/>
</dbReference>
<dbReference type="PANTHER" id="PTHR24300:SF403">
    <property type="entry name" value="CYTOCHROME P450 306A1"/>
    <property type="match status" value="1"/>
</dbReference>
<dbReference type="PANTHER" id="PTHR24300">
    <property type="entry name" value="CYTOCHROME P450 508A4-RELATED"/>
    <property type="match status" value="1"/>
</dbReference>
<evidence type="ECO:0000313" key="6">
    <source>
        <dbReference type="EMBL" id="PAA84489.1"/>
    </source>
</evidence>
<dbReference type="GO" id="GO:0008395">
    <property type="term" value="F:steroid hydroxylase activity"/>
    <property type="evidence" value="ECO:0007669"/>
    <property type="project" value="TreeGrafter"/>
</dbReference>
<comment type="cofactor">
    <cofactor evidence="4">
        <name>heme</name>
        <dbReference type="ChEBI" id="CHEBI:30413"/>
    </cofactor>
</comment>
<dbReference type="InterPro" id="IPR002401">
    <property type="entry name" value="Cyt_P450_E_grp-I"/>
</dbReference>
<name>A0A267GGS9_9PLAT</name>
<dbReference type="EMBL" id="NIVC01000372">
    <property type="protein sequence ID" value="PAA84489.1"/>
    <property type="molecule type" value="Genomic_DNA"/>
</dbReference>
<comment type="caution">
    <text evidence="6">The sequence shown here is derived from an EMBL/GenBank/DDBJ whole genome shotgun (WGS) entry which is preliminary data.</text>
</comment>
<dbReference type="STRING" id="282301.A0A267GGS9"/>
<comment type="similarity">
    <text evidence="1 5">Belongs to the cytochrome P450 family.</text>
</comment>
<dbReference type="Pfam" id="PF00067">
    <property type="entry name" value="p450"/>
    <property type="match status" value="1"/>
</dbReference>
<dbReference type="InterPro" id="IPR001128">
    <property type="entry name" value="Cyt_P450"/>
</dbReference>
<accession>A0A267GGS9</accession>
<keyword evidence="7" id="KW-1185">Reference proteome</keyword>
<keyword evidence="5" id="KW-0560">Oxidoreductase</keyword>
<keyword evidence="4 5" id="KW-0349">Heme</keyword>
<dbReference type="OrthoDB" id="6283414at2759"/>
<dbReference type="InterPro" id="IPR017972">
    <property type="entry name" value="Cyt_P450_CS"/>
</dbReference>
<evidence type="ECO:0000313" key="7">
    <source>
        <dbReference type="Proteomes" id="UP000215902"/>
    </source>
</evidence>
<protein>
    <recommendedName>
        <fullName evidence="8">Cytochrome P450</fullName>
    </recommendedName>
</protein>
<dbReference type="InterPro" id="IPR050182">
    <property type="entry name" value="Cytochrome_P450_fam2"/>
</dbReference>
<keyword evidence="3 4" id="KW-0408">Iron</keyword>
<dbReference type="Proteomes" id="UP000215902">
    <property type="component" value="Unassembled WGS sequence"/>
</dbReference>
<feature type="binding site" description="axial binding residue" evidence="4">
    <location>
        <position position="116"/>
    </location>
    <ligand>
        <name>heme</name>
        <dbReference type="ChEBI" id="CHEBI:30413"/>
    </ligand>
    <ligandPart>
        <name>Fe</name>
        <dbReference type="ChEBI" id="CHEBI:18248"/>
    </ligandPart>
</feature>
<evidence type="ECO:0000256" key="3">
    <source>
        <dbReference type="ARBA" id="ARBA00023004"/>
    </source>
</evidence>
<keyword evidence="2 4" id="KW-0479">Metal-binding</keyword>
<dbReference type="GO" id="GO:0016712">
    <property type="term" value="F:oxidoreductase activity, acting on paired donors, with incorporation or reduction of molecular oxygen, reduced flavin or flavoprotein as one donor, and incorporation of one atom of oxygen"/>
    <property type="evidence" value="ECO:0007669"/>
    <property type="project" value="TreeGrafter"/>
</dbReference>
<evidence type="ECO:0000256" key="2">
    <source>
        <dbReference type="ARBA" id="ARBA00022723"/>
    </source>
</evidence>
<dbReference type="InterPro" id="IPR036396">
    <property type="entry name" value="Cyt_P450_sf"/>
</dbReference>
<evidence type="ECO:0000256" key="1">
    <source>
        <dbReference type="ARBA" id="ARBA00010617"/>
    </source>
</evidence>
<dbReference type="AlphaFoldDB" id="A0A267GGS9"/>
<dbReference type="Gene3D" id="1.10.630.10">
    <property type="entry name" value="Cytochrome P450"/>
    <property type="match status" value="1"/>
</dbReference>
<dbReference type="PRINTS" id="PR00463">
    <property type="entry name" value="EP450I"/>
</dbReference>
<dbReference type="GO" id="GO:0006805">
    <property type="term" value="P:xenobiotic metabolic process"/>
    <property type="evidence" value="ECO:0007669"/>
    <property type="project" value="TreeGrafter"/>
</dbReference>
<sequence>MQARCYEEIQSVFGDSTPRLSERHLLPYTDAFLHEVMRFWALLSLIPRECYEDCQLGNYLLPKGTQVMLSIYRCHYDPTVFPEPTQFKPEHFLTDEGQLAPHKRGFLSFGAGTRVCLGESIAKKVTFLITVMLVQAFEFVHCPEDKGVDPFSENSNLIAALPRRSKVRVLPRKA</sequence>
<reference evidence="6 7" key="1">
    <citation type="submission" date="2017-06" db="EMBL/GenBank/DDBJ databases">
        <title>A platform for efficient transgenesis in Macrostomum lignano, a flatworm model organism for stem cell research.</title>
        <authorList>
            <person name="Berezikov E."/>
        </authorList>
    </citation>
    <scope>NUCLEOTIDE SEQUENCE [LARGE SCALE GENOMIC DNA]</scope>
    <source>
        <strain evidence="6">DV1</strain>
        <tissue evidence="6">Whole organism</tissue>
    </source>
</reference>
<gene>
    <name evidence="6" type="ORF">BOX15_Mlig011436g2</name>
</gene>
<keyword evidence="5" id="KW-0503">Monooxygenase</keyword>
<dbReference type="GO" id="GO:0020037">
    <property type="term" value="F:heme binding"/>
    <property type="evidence" value="ECO:0007669"/>
    <property type="project" value="InterPro"/>
</dbReference>
<evidence type="ECO:0000256" key="5">
    <source>
        <dbReference type="RuleBase" id="RU000461"/>
    </source>
</evidence>
<evidence type="ECO:0008006" key="8">
    <source>
        <dbReference type="Google" id="ProtNLM"/>
    </source>
</evidence>